<dbReference type="EMBL" id="JAHHUM010002356">
    <property type="protein sequence ID" value="KAK5604298.1"/>
    <property type="molecule type" value="Genomic_DNA"/>
</dbReference>
<comment type="caution">
    <text evidence="1">The sequence shown here is derived from an EMBL/GenBank/DDBJ whole genome shotgun (WGS) entry which is preliminary data.</text>
</comment>
<gene>
    <name evidence="1" type="ORF">CRENBAI_019881</name>
</gene>
<organism evidence="1 2">
    <name type="scientific">Crenichthys baileyi</name>
    <name type="common">White River springfish</name>
    <dbReference type="NCBI Taxonomy" id="28760"/>
    <lineage>
        <taxon>Eukaryota</taxon>
        <taxon>Metazoa</taxon>
        <taxon>Chordata</taxon>
        <taxon>Craniata</taxon>
        <taxon>Vertebrata</taxon>
        <taxon>Euteleostomi</taxon>
        <taxon>Actinopterygii</taxon>
        <taxon>Neopterygii</taxon>
        <taxon>Teleostei</taxon>
        <taxon>Neoteleostei</taxon>
        <taxon>Acanthomorphata</taxon>
        <taxon>Ovalentaria</taxon>
        <taxon>Atherinomorphae</taxon>
        <taxon>Cyprinodontiformes</taxon>
        <taxon>Goodeidae</taxon>
        <taxon>Crenichthys</taxon>
    </lineage>
</organism>
<sequence>MMSKINSFKIKQWAEGIQVRRTVGGPSFLASETSKMFFATVSSEDKAKSA</sequence>
<accession>A0AAV9R3E2</accession>
<reference evidence="1 2" key="1">
    <citation type="submission" date="2021-06" db="EMBL/GenBank/DDBJ databases">
        <authorList>
            <person name="Palmer J.M."/>
        </authorList>
    </citation>
    <scope>NUCLEOTIDE SEQUENCE [LARGE SCALE GENOMIC DNA]</scope>
    <source>
        <strain evidence="1 2">MEX-2019</strain>
        <tissue evidence="1">Muscle</tissue>
    </source>
</reference>
<keyword evidence="2" id="KW-1185">Reference proteome</keyword>
<dbReference type="AlphaFoldDB" id="A0AAV9R3E2"/>
<name>A0AAV9R3E2_9TELE</name>
<proteinExistence type="predicted"/>
<evidence type="ECO:0000313" key="2">
    <source>
        <dbReference type="Proteomes" id="UP001311232"/>
    </source>
</evidence>
<evidence type="ECO:0000313" key="1">
    <source>
        <dbReference type="EMBL" id="KAK5604298.1"/>
    </source>
</evidence>
<dbReference type="Proteomes" id="UP001311232">
    <property type="component" value="Unassembled WGS sequence"/>
</dbReference>
<protein>
    <submittedName>
        <fullName evidence="1">Uncharacterized protein</fullName>
    </submittedName>
</protein>